<proteinExistence type="predicted"/>
<reference evidence="2" key="1">
    <citation type="journal article" date="2022" name="Mol. Ecol. Resour.">
        <title>The genomes of chicory, endive, great burdock and yacon provide insights into Asteraceae palaeo-polyploidization history and plant inulin production.</title>
        <authorList>
            <person name="Fan W."/>
            <person name="Wang S."/>
            <person name="Wang H."/>
            <person name="Wang A."/>
            <person name="Jiang F."/>
            <person name="Liu H."/>
            <person name="Zhao H."/>
            <person name="Xu D."/>
            <person name="Zhang Y."/>
        </authorList>
    </citation>
    <scope>NUCLEOTIDE SEQUENCE [LARGE SCALE GENOMIC DNA]</scope>
    <source>
        <strain evidence="2">cv. Yunnan</strain>
    </source>
</reference>
<gene>
    <name evidence="1" type="ORF">L1987_60184</name>
</gene>
<dbReference type="Proteomes" id="UP001056120">
    <property type="component" value="Linkage Group LG20"/>
</dbReference>
<evidence type="ECO:0000313" key="1">
    <source>
        <dbReference type="EMBL" id="KAI3742500.1"/>
    </source>
</evidence>
<comment type="caution">
    <text evidence="1">The sequence shown here is derived from an EMBL/GenBank/DDBJ whole genome shotgun (WGS) entry which is preliminary data.</text>
</comment>
<organism evidence="1 2">
    <name type="scientific">Smallanthus sonchifolius</name>
    <dbReference type="NCBI Taxonomy" id="185202"/>
    <lineage>
        <taxon>Eukaryota</taxon>
        <taxon>Viridiplantae</taxon>
        <taxon>Streptophyta</taxon>
        <taxon>Embryophyta</taxon>
        <taxon>Tracheophyta</taxon>
        <taxon>Spermatophyta</taxon>
        <taxon>Magnoliopsida</taxon>
        <taxon>eudicotyledons</taxon>
        <taxon>Gunneridae</taxon>
        <taxon>Pentapetalae</taxon>
        <taxon>asterids</taxon>
        <taxon>campanulids</taxon>
        <taxon>Asterales</taxon>
        <taxon>Asteraceae</taxon>
        <taxon>Asteroideae</taxon>
        <taxon>Heliantheae alliance</taxon>
        <taxon>Millerieae</taxon>
        <taxon>Smallanthus</taxon>
    </lineage>
</organism>
<sequence>MVMLASFLPDFTLPSSFPFLLLPNFLHVNLLLPNFRPLKPHPDPTAGDGGDFGFHADLCSTARHRRLWWLCDGTPNFRFANRIYVVRKIKISN</sequence>
<keyword evidence="2" id="KW-1185">Reference proteome</keyword>
<protein>
    <submittedName>
        <fullName evidence="1">Uncharacterized protein</fullName>
    </submittedName>
</protein>
<dbReference type="EMBL" id="CM042037">
    <property type="protein sequence ID" value="KAI3742500.1"/>
    <property type="molecule type" value="Genomic_DNA"/>
</dbReference>
<reference evidence="1 2" key="2">
    <citation type="journal article" date="2022" name="Mol. Ecol. Resour.">
        <title>The genomes of chicory, endive, great burdock and yacon provide insights into Asteraceae paleo-polyploidization history and plant inulin production.</title>
        <authorList>
            <person name="Fan W."/>
            <person name="Wang S."/>
            <person name="Wang H."/>
            <person name="Wang A."/>
            <person name="Jiang F."/>
            <person name="Liu H."/>
            <person name="Zhao H."/>
            <person name="Xu D."/>
            <person name="Zhang Y."/>
        </authorList>
    </citation>
    <scope>NUCLEOTIDE SEQUENCE [LARGE SCALE GENOMIC DNA]</scope>
    <source>
        <strain evidence="2">cv. Yunnan</strain>
        <tissue evidence="1">Leaves</tissue>
    </source>
</reference>
<evidence type="ECO:0000313" key="2">
    <source>
        <dbReference type="Proteomes" id="UP001056120"/>
    </source>
</evidence>
<accession>A0ACB9D7I6</accession>
<name>A0ACB9D7I6_9ASTR</name>